<dbReference type="AlphaFoldDB" id="A0A6J8EKN7"/>
<keyword evidence="10" id="KW-0539">Nucleus</keyword>
<comment type="similarity">
    <text evidence="4">Belongs to the HARBI1 family.</text>
</comment>
<keyword evidence="7" id="KW-0540">Nuclease</keyword>
<evidence type="ECO:0000256" key="7">
    <source>
        <dbReference type="ARBA" id="ARBA00022722"/>
    </source>
</evidence>
<name>A0A6J8EKN7_MYTCO</name>
<sequence>MEPEYDDNEFRDRFRFTKNSLQFITDLIEPNLCRPTLRSHAIPAFTQVQLALRYFTSSSPMRVIGDTMGYHISSVSRAVRDVSSALCNISQDFIQWPETQQQKNKIRDGFYDVAHFPGVVGTIDGTHVRIQAPSGDNEYAFVNRKGFHSINVQGVCDHTGKFLNVVANWPGSCHDSFIFKTSNLGRYMETRHRGYDMDGVLLGDSGYPCKRYIVTPYLRPNSERFNILHGEIRTKPEKAVKNITACAVLHNIALKLREQMEDDNQEVNDVPVVRNHVDERRQVREHITRTYFS</sequence>
<evidence type="ECO:0000256" key="1">
    <source>
        <dbReference type="ARBA" id="ARBA00001968"/>
    </source>
</evidence>
<comment type="cofactor">
    <cofactor evidence="1">
        <name>a divalent metal cation</name>
        <dbReference type="ChEBI" id="CHEBI:60240"/>
    </cofactor>
</comment>
<evidence type="ECO:0000313" key="14">
    <source>
        <dbReference type="EMBL" id="CAC5420483.1"/>
    </source>
</evidence>
<evidence type="ECO:0000256" key="3">
    <source>
        <dbReference type="ARBA" id="ARBA00004496"/>
    </source>
</evidence>
<dbReference type="GO" id="GO:0005634">
    <property type="term" value="C:nucleus"/>
    <property type="evidence" value="ECO:0007669"/>
    <property type="project" value="UniProtKB-SubCell"/>
</dbReference>
<proteinExistence type="inferred from homology"/>
<keyword evidence="8" id="KW-0479">Metal-binding</keyword>
<organism evidence="14 15">
    <name type="scientific">Mytilus coruscus</name>
    <name type="common">Sea mussel</name>
    <dbReference type="NCBI Taxonomy" id="42192"/>
    <lineage>
        <taxon>Eukaryota</taxon>
        <taxon>Metazoa</taxon>
        <taxon>Spiralia</taxon>
        <taxon>Lophotrochozoa</taxon>
        <taxon>Mollusca</taxon>
        <taxon>Bivalvia</taxon>
        <taxon>Autobranchia</taxon>
        <taxon>Pteriomorphia</taxon>
        <taxon>Mytilida</taxon>
        <taxon>Mytiloidea</taxon>
        <taxon>Mytilidae</taxon>
        <taxon>Mytilinae</taxon>
        <taxon>Mytilus</taxon>
    </lineage>
</organism>
<reference evidence="14 15" key="1">
    <citation type="submission" date="2020-06" db="EMBL/GenBank/DDBJ databases">
        <authorList>
            <person name="Li R."/>
            <person name="Bekaert M."/>
        </authorList>
    </citation>
    <scope>NUCLEOTIDE SEQUENCE [LARGE SCALE GENOMIC DNA]</scope>
    <source>
        <strain evidence="15">wild</strain>
    </source>
</reference>
<accession>A0A6J8EKN7</accession>
<comment type="function">
    <text evidence="12">Transposase-derived protein that may have nuclease activity. Does not have transposase activity.</text>
</comment>
<comment type="subcellular location">
    <subcellularLocation>
        <location evidence="3">Cytoplasm</location>
    </subcellularLocation>
    <subcellularLocation>
        <location evidence="2">Nucleus</location>
    </subcellularLocation>
</comment>
<evidence type="ECO:0000256" key="10">
    <source>
        <dbReference type="ARBA" id="ARBA00023242"/>
    </source>
</evidence>
<dbReference type="PANTHER" id="PTHR22930">
    <property type="match status" value="1"/>
</dbReference>
<dbReference type="EMBL" id="CACVKT020009146">
    <property type="protein sequence ID" value="CAC5420483.1"/>
    <property type="molecule type" value="Genomic_DNA"/>
</dbReference>
<dbReference type="InterPro" id="IPR027806">
    <property type="entry name" value="HARBI1_dom"/>
</dbReference>
<evidence type="ECO:0000256" key="11">
    <source>
        <dbReference type="ARBA" id="ARBA00030126"/>
    </source>
</evidence>
<protein>
    <recommendedName>
        <fullName evidence="5">Putative nuclease HARBI1</fullName>
    </recommendedName>
    <alternativeName>
        <fullName evidence="11">Harbinger transposase-derived nuclease</fullName>
    </alternativeName>
</protein>
<evidence type="ECO:0000256" key="9">
    <source>
        <dbReference type="ARBA" id="ARBA00022801"/>
    </source>
</evidence>
<dbReference type="PANTHER" id="PTHR22930:SF286">
    <property type="entry name" value="NUCLEASE HARBI1"/>
    <property type="match status" value="1"/>
</dbReference>
<evidence type="ECO:0000256" key="6">
    <source>
        <dbReference type="ARBA" id="ARBA00022490"/>
    </source>
</evidence>
<dbReference type="GO" id="GO:0005737">
    <property type="term" value="C:cytoplasm"/>
    <property type="evidence" value="ECO:0007669"/>
    <property type="project" value="UniProtKB-SubCell"/>
</dbReference>
<dbReference type="InterPro" id="IPR026103">
    <property type="entry name" value="HARBI1_animal"/>
</dbReference>
<dbReference type="InterPro" id="IPR045249">
    <property type="entry name" value="HARBI1-like"/>
</dbReference>
<gene>
    <name evidence="14" type="ORF">MCOR_52703</name>
</gene>
<evidence type="ECO:0000256" key="5">
    <source>
        <dbReference type="ARBA" id="ARBA00015519"/>
    </source>
</evidence>
<feature type="domain" description="DDE Tnp4" evidence="13">
    <location>
        <begin position="123"/>
        <end position="218"/>
    </location>
</feature>
<dbReference type="GO" id="GO:0016787">
    <property type="term" value="F:hydrolase activity"/>
    <property type="evidence" value="ECO:0007669"/>
    <property type="project" value="UniProtKB-KW"/>
</dbReference>
<evidence type="ECO:0000256" key="4">
    <source>
        <dbReference type="ARBA" id="ARBA00006958"/>
    </source>
</evidence>
<dbReference type="GO" id="GO:0046872">
    <property type="term" value="F:metal ion binding"/>
    <property type="evidence" value="ECO:0007669"/>
    <property type="project" value="UniProtKB-KW"/>
</dbReference>
<keyword evidence="9 14" id="KW-0378">Hydrolase</keyword>
<evidence type="ECO:0000313" key="15">
    <source>
        <dbReference type="Proteomes" id="UP000507470"/>
    </source>
</evidence>
<evidence type="ECO:0000256" key="2">
    <source>
        <dbReference type="ARBA" id="ARBA00004123"/>
    </source>
</evidence>
<evidence type="ECO:0000256" key="8">
    <source>
        <dbReference type="ARBA" id="ARBA00022723"/>
    </source>
</evidence>
<dbReference type="OrthoDB" id="6124324at2759"/>
<dbReference type="GO" id="GO:0004518">
    <property type="term" value="F:nuclease activity"/>
    <property type="evidence" value="ECO:0007669"/>
    <property type="project" value="UniProtKB-KW"/>
</dbReference>
<keyword evidence="15" id="KW-1185">Reference proteome</keyword>
<evidence type="ECO:0000259" key="13">
    <source>
        <dbReference type="Pfam" id="PF13359"/>
    </source>
</evidence>
<keyword evidence="6" id="KW-0963">Cytoplasm</keyword>
<dbReference type="PRINTS" id="PR02086">
    <property type="entry name" value="PUTNUCHARBI1"/>
</dbReference>
<dbReference type="Pfam" id="PF13359">
    <property type="entry name" value="DDE_Tnp_4"/>
    <property type="match status" value="1"/>
</dbReference>
<dbReference type="Proteomes" id="UP000507470">
    <property type="component" value="Unassembled WGS sequence"/>
</dbReference>
<evidence type="ECO:0000256" key="12">
    <source>
        <dbReference type="ARBA" id="ARBA00045850"/>
    </source>
</evidence>